<accession>A0A8C6S4Z3</accession>
<protein>
    <recommendedName>
        <fullName evidence="7">Mitogen-activated protein kinase 15</fullName>
        <ecNumber evidence="1">2.7.11.24</ecNumber>
    </recommendedName>
</protein>
<dbReference type="InterPro" id="IPR050117">
    <property type="entry name" value="MAPK"/>
</dbReference>
<feature type="compositionally biased region" description="Basic and acidic residues" evidence="11">
    <location>
        <begin position="391"/>
        <end position="407"/>
    </location>
</feature>
<evidence type="ECO:0000256" key="6">
    <source>
        <dbReference type="ARBA" id="ARBA00022840"/>
    </source>
</evidence>
<keyword evidence="2" id="KW-0723">Serine/threonine-protein kinase</keyword>
<evidence type="ECO:0000256" key="11">
    <source>
        <dbReference type="SAM" id="MobiDB-lite"/>
    </source>
</evidence>
<dbReference type="Gene3D" id="3.30.200.20">
    <property type="entry name" value="Phosphorylase Kinase, domain 1"/>
    <property type="match status" value="1"/>
</dbReference>
<dbReference type="InterPro" id="IPR000719">
    <property type="entry name" value="Prot_kinase_dom"/>
</dbReference>
<dbReference type="FunFam" id="3.30.200.20:FF:000166">
    <property type="entry name" value="Mitogen-activated protein kinase"/>
    <property type="match status" value="1"/>
</dbReference>
<organism evidence="13 14">
    <name type="scientific">Neogobius melanostomus</name>
    <name type="common">round goby</name>
    <dbReference type="NCBI Taxonomy" id="47308"/>
    <lineage>
        <taxon>Eukaryota</taxon>
        <taxon>Metazoa</taxon>
        <taxon>Chordata</taxon>
        <taxon>Craniata</taxon>
        <taxon>Vertebrata</taxon>
        <taxon>Euteleostomi</taxon>
        <taxon>Actinopterygii</taxon>
        <taxon>Neopterygii</taxon>
        <taxon>Teleostei</taxon>
        <taxon>Neoteleostei</taxon>
        <taxon>Acanthomorphata</taxon>
        <taxon>Gobiaria</taxon>
        <taxon>Gobiiformes</taxon>
        <taxon>Gobioidei</taxon>
        <taxon>Gobiidae</taxon>
        <taxon>Benthophilinae</taxon>
        <taxon>Neogobiini</taxon>
        <taxon>Neogobius</taxon>
    </lineage>
</organism>
<proteinExistence type="predicted"/>
<dbReference type="CDD" id="cd07852">
    <property type="entry name" value="STKc_MAPK15-like"/>
    <property type="match status" value="1"/>
</dbReference>
<evidence type="ECO:0000256" key="2">
    <source>
        <dbReference type="ARBA" id="ARBA00022527"/>
    </source>
</evidence>
<keyword evidence="14" id="KW-1185">Reference proteome</keyword>
<keyword evidence="6 10" id="KW-0067">ATP-binding</keyword>
<dbReference type="AlphaFoldDB" id="A0A8C6S4Z3"/>
<keyword evidence="5" id="KW-0418">Kinase</keyword>
<name>A0A8C6S4Z3_9GOBI</name>
<sequence length="603" mass="67362">MYKKHEAISVSEVEEHISQKYEIKRRLGKGAYGIVWKAVDKQTGEVVAVKKIFDAFRNRTDAQRTFREIMFLQEFGGHPNIVKLLNVIRAHNDKDIYLIFEYMDTDLHAVIKKGTLLKDIHKRYVMYQLLKAIKYLHSGNVIHRDQKPSNVLLDTDCIVKLCDFGLARSLNQIQEDSGNPALTEYVATRWYRAPEILLGSTRYTKGVDLWSLGCILGEMLLGKALFPGTSTINQIEKIMSAIPHPTPDDILAIKSEYGSSVIQRMLLKPQVPLEDLLQPSVSADALDLLKGLLVFNPDKRLTAEQALEHPYVAKFHNPAREPSLNYEVILPVDDDVKLSVVQYRNKLYEMILEQRNHLGMLKLVHPKSEAIVGDSNMLTEKATEPSYNESAGDHGAQKESGKPDKHSNAVVSKPGPTIVSNELEADKINPPLSPAVAKLTYNPITHAPNGYVRSPAGPPRYFYSSTANRTVPASFGDGVTSSAESTAMNTTMDQIIHRGRSAPLNQNRSFSSTLNQTQNNPLVRKDDSPLSAGLCITSARLNQRSQVRDTRPPVRYSKKVFQNNCNVAAAGDPRAKLGSYSQAYGTINRTDLDNLLKSRPYDQ</sequence>
<dbReference type="GO" id="GO:0005524">
    <property type="term" value="F:ATP binding"/>
    <property type="evidence" value="ECO:0007669"/>
    <property type="project" value="UniProtKB-UniRule"/>
</dbReference>
<reference evidence="13" key="1">
    <citation type="submission" date="2025-08" db="UniProtKB">
        <authorList>
            <consortium name="Ensembl"/>
        </authorList>
    </citation>
    <scope>IDENTIFICATION</scope>
</reference>
<evidence type="ECO:0000256" key="10">
    <source>
        <dbReference type="PROSITE-ProRule" id="PRU10141"/>
    </source>
</evidence>
<dbReference type="PROSITE" id="PS01351">
    <property type="entry name" value="MAPK"/>
    <property type="match status" value="1"/>
</dbReference>
<feature type="binding site" evidence="10">
    <location>
        <position position="51"/>
    </location>
    <ligand>
        <name>ATP</name>
        <dbReference type="ChEBI" id="CHEBI:30616"/>
    </ligand>
</feature>
<evidence type="ECO:0000313" key="14">
    <source>
        <dbReference type="Proteomes" id="UP000694523"/>
    </source>
</evidence>
<comment type="catalytic activity">
    <reaction evidence="8">
        <text>L-threonyl-[protein] + ATP = O-phospho-L-threonyl-[protein] + ADP + H(+)</text>
        <dbReference type="Rhea" id="RHEA:46608"/>
        <dbReference type="Rhea" id="RHEA-COMP:11060"/>
        <dbReference type="Rhea" id="RHEA-COMP:11605"/>
        <dbReference type="ChEBI" id="CHEBI:15378"/>
        <dbReference type="ChEBI" id="CHEBI:30013"/>
        <dbReference type="ChEBI" id="CHEBI:30616"/>
        <dbReference type="ChEBI" id="CHEBI:61977"/>
        <dbReference type="ChEBI" id="CHEBI:456216"/>
        <dbReference type="EC" id="2.7.11.24"/>
    </reaction>
</comment>
<evidence type="ECO:0000256" key="4">
    <source>
        <dbReference type="ARBA" id="ARBA00022741"/>
    </source>
</evidence>
<dbReference type="EC" id="2.7.11.24" evidence="1"/>
<evidence type="ECO:0000256" key="1">
    <source>
        <dbReference type="ARBA" id="ARBA00012411"/>
    </source>
</evidence>
<keyword evidence="4 10" id="KW-0547">Nucleotide-binding</keyword>
<dbReference type="InterPro" id="IPR003527">
    <property type="entry name" value="MAP_kinase_CS"/>
</dbReference>
<reference evidence="13" key="2">
    <citation type="submission" date="2025-09" db="UniProtKB">
        <authorList>
            <consortium name="Ensembl"/>
        </authorList>
    </citation>
    <scope>IDENTIFICATION</scope>
</reference>
<dbReference type="InterPro" id="IPR011009">
    <property type="entry name" value="Kinase-like_dom_sf"/>
</dbReference>
<feature type="domain" description="Protein kinase" evidence="12">
    <location>
        <begin position="21"/>
        <end position="312"/>
    </location>
</feature>
<dbReference type="PROSITE" id="PS00107">
    <property type="entry name" value="PROTEIN_KINASE_ATP"/>
    <property type="match status" value="1"/>
</dbReference>
<feature type="region of interest" description="Disordered" evidence="11">
    <location>
        <begin position="383"/>
        <end position="416"/>
    </location>
</feature>
<evidence type="ECO:0000313" key="13">
    <source>
        <dbReference type="Ensembl" id="ENSNMLP00000000321.1"/>
    </source>
</evidence>
<dbReference type="PROSITE" id="PS50011">
    <property type="entry name" value="PROTEIN_KINASE_DOM"/>
    <property type="match status" value="1"/>
</dbReference>
<comment type="catalytic activity">
    <reaction evidence="9">
        <text>L-seryl-[protein] + ATP = O-phospho-L-seryl-[protein] + ADP + H(+)</text>
        <dbReference type="Rhea" id="RHEA:17989"/>
        <dbReference type="Rhea" id="RHEA-COMP:9863"/>
        <dbReference type="Rhea" id="RHEA-COMP:11604"/>
        <dbReference type="ChEBI" id="CHEBI:15378"/>
        <dbReference type="ChEBI" id="CHEBI:29999"/>
        <dbReference type="ChEBI" id="CHEBI:30616"/>
        <dbReference type="ChEBI" id="CHEBI:83421"/>
        <dbReference type="ChEBI" id="CHEBI:456216"/>
        <dbReference type="EC" id="2.7.11.24"/>
    </reaction>
</comment>
<dbReference type="FunFam" id="1.10.510.10:FF:000238">
    <property type="entry name" value="Mitogen-activated protein kinase"/>
    <property type="match status" value="1"/>
</dbReference>
<evidence type="ECO:0000259" key="12">
    <source>
        <dbReference type="PROSITE" id="PS50011"/>
    </source>
</evidence>
<keyword evidence="3" id="KW-0808">Transferase</keyword>
<dbReference type="GO" id="GO:0004707">
    <property type="term" value="F:MAP kinase activity"/>
    <property type="evidence" value="ECO:0007669"/>
    <property type="project" value="UniProtKB-EC"/>
</dbReference>
<evidence type="ECO:0000256" key="5">
    <source>
        <dbReference type="ARBA" id="ARBA00022777"/>
    </source>
</evidence>
<evidence type="ECO:0000256" key="8">
    <source>
        <dbReference type="ARBA" id="ARBA00047592"/>
    </source>
</evidence>
<dbReference type="Ensembl" id="ENSNMLT00000000388.1">
    <property type="protein sequence ID" value="ENSNMLP00000000321.1"/>
    <property type="gene ID" value="ENSNMLG00000000266.1"/>
</dbReference>
<dbReference type="Gene3D" id="1.10.510.10">
    <property type="entry name" value="Transferase(Phosphotransferase) domain 1"/>
    <property type="match status" value="1"/>
</dbReference>
<dbReference type="Pfam" id="PF00069">
    <property type="entry name" value="Pkinase"/>
    <property type="match status" value="1"/>
</dbReference>
<evidence type="ECO:0000256" key="9">
    <source>
        <dbReference type="ARBA" id="ARBA00048312"/>
    </source>
</evidence>
<evidence type="ECO:0000256" key="7">
    <source>
        <dbReference type="ARBA" id="ARBA00039797"/>
    </source>
</evidence>
<evidence type="ECO:0000256" key="3">
    <source>
        <dbReference type="ARBA" id="ARBA00022679"/>
    </source>
</evidence>
<dbReference type="InterPro" id="IPR017441">
    <property type="entry name" value="Protein_kinase_ATP_BS"/>
</dbReference>
<dbReference type="SUPFAM" id="SSF56112">
    <property type="entry name" value="Protein kinase-like (PK-like)"/>
    <property type="match status" value="1"/>
</dbReference>
<dbReference type="PANTHER" id="PTHR24055">
    <property type="entry name" value="MITOGEN-ACTIVATED PROTEIN KINASE"/>
    <property type="match status" value="1"/>
</dbReference>
<dbReference type="Proteomes" id="UP000694523">
    <property type="component" value="Unplaced"/>
</dbReference>